<sequence length="175" mass="18631">MINKSATLRAMSRAPRLRQSGVALPVVMLLMIILLVLSTAGMEDTAMQERMAGNLRDREAAFQAAEAALREGEEWVQNNQATALANPEMTAIEAAAWDGVSPAPIGSRASLYDSSSEIQLASDPVFYAAPPVLLWANGGVEVGVETPRYLYPVIARGVGGSDSAVVVLRTLFEAN</sequence>
<evidence type="ECO:0000256" key="1">
    <source>
        <dbReference type="SAM" id="Phobius"/>
    </source>
</evidence>
<evidence type="ECO:0000313" key="3">
    <source>
        <dbReference type="EMBL" id="WOJ93464.1"/>
    </source>
</evidence>
<feature type="transmembrane region" description="Helical" evidence="1">
    <location>
        <begin position="21"/>
        <end position="42"/>
    </location>
</feature>
<dbReference type="RefSeq" id="WP_407348113.1">
    <property type="nucleotide sequence ID" value="NZ_CP136864.1"/>
</dbReference>
<evidence type="ECO:0000313" key="4">
    <source>
        <dbReference type="Proteomes" id="UP001626537"/>
    </source>
</evidence>
<gene>
    <name evidence="3" type="ORF">R0135_17010</name>
</gene>
<keyword evidence="1" id="KW-1133">Transmembrane helix</keyword>
<dbReference type="EMBL" id="CP136864">
    <property type="protein sequence ID" value="WOJ93464.1"/>
    <property type="molecule type" value="Genomic_DNA"/>
</dbReference>
<dbReference type="InterPro" id="IPR025746">
    <property type="entry name" value="PilX_N_dom"/>
</dbReference>
<reference evidence="3 4" key="1">
    <citation type="submission" date="2023-10" db="EMBL/GenBank/DDBJ databases">
        <title>Two novel species belonging to the OM43/NOR5 clade.</title>
        <authorList>
            <person name="Park M."/>
        </authorList>
    </citation>
    <scope>NUCLEOTIDE SEQUENCE [LARGE SCALE GENOMIC DNA]</scope>
    <source>
        <strain evidence="3 4">IMCC43200</strain>
    </source>
</reference>
<keyword evidence="1" id="KW-0472">Membrane</keyword>
<organism evidence="3 4">
    <name type="scientific">Congregibacter variabilis</name>
    <dbReference type="NCBI Taxonomy" id="3081200"/>
    <lineage>
        <taxon>Bacteria</taxon>
        <taxon>Pseudomonadati</taxon>
        <taxon>Pseudomonadota</taxon>
        <taxon>Gammaproteobacteria</taxon>
        <taxon>Cellvibrionales</taxon>
        <taxon>Halieaceae</taxon>
        <taxon>Congregibacter</taxon>
    </lineage>
</organism>
<dbReference type="Pfam" id="PF14341">
    <property type="entry name" value="PilX_N"/>
    <property type="match status" value="1"/>
</dbReference>
<keyword evidence="4" id="KW-1185">Reference proteome</keyword>
<accession>A0ABZ0I3R7</accession>
<feature type="domain" description="Type 4 fimbrial biogenesis protein PilX N-terminal" evidence="2">
    <location>
        <begin position="20"/>
        <end position="70"/>
    </location>
</feature>
<protein>
    <submittedName>
        <fullName evidence="3">PilX N-terminal domain-containing pilus assembly protein</fullName>
    </submittedName>
</protein>
<evidence type="ECO:0000259" key="2">
    <source>
        <dbReference type="Pfam" id="PF14341"/>
    </source>
</evidence>
<proteinExistence type="predicted"/>
<keyword evidence="1" id="KW-0812">Transmembrane</keyword>
<dbReference type="Proteomes" id="UP001626537">
    <property type="component" value="Chromosome"/>
</dbReference>
<name>A0ABZ0I3R7_9GAMM</name>